<dbReference type="PANTHER" id="PTHR24421:SF10">
    <property type="entry name" value="NITRATE_NITRITE SENSOR PROTEIN NARQ"/>
    <property type="match status" value="1"/>
</dbReference>
<evidence type="ECO:0000313" key="11">
    <source>
        <dbReference type="EMBL" id="MFC0564196.1"/>
    </source>
</evidence>
<keyword evidence="5" id="KW-0547">Nucleotide-binding</keyword>
<keyword evidence="6 11" id="KW-0418">Kinase</keyword>
<keyword evidence="9" id="KW-0472">Membrane</keyword>
<dbReference type="GO" id="GO:0016301">
    <property type="term" value="F:kinase activity"/>
    <property type="evidence" value="ECO:0007669"/>
    <property type="project" value="UniProtKB-KW"/>
</dbReference>
<dbReference type="RefSeq" id="WP_377337140.1">
    <property type="nucleotide sequence ID" value="NZ_JBHLUE010000004.1"/>
</dbReference>
<dbReference type="InterPro" id="IPR036890">
    <property type="entry name" value="HATPase_C_sf"/>
</dbReference>
<dbReference type="SUPFAM" id="SSF55874">
    <property type="entry name" value="ATPase domain of HSP90 chaperone/DNA topoisomerase II/histidine kinase"/>
    <property type="match status" value="1"/>
</dbReference>
<evidence type="ECO:0000256" key="7">
    <source>
        <dbReference type="ARBA" id="ARBA00022840"/>
    </source>
</evidence>
<organism evidence="11 12">
    <name type="scientific">Plantactinospora siamensis</name>
    <dbReference type="NCBI Taxonomy" id="555372"/>
    <lineage>
        <taxon>Bacteria</taxon>
        <taxon>Bacillati</taxon>
        <taxon>Actinomycetota</taxon>
        <taxon>Actinomycetes</taxon>
        <taxon>Micromonosporales</taxon>
        <taxon>Micromonosporaceae</taxon>
        <taxon>Plantactinospora</taxon>
    </lineage>
</organism>
<evidence type="ECO:0000259" key="10">
    <source>
        <dbReference type="Pfam" id="PF07730"/>
    </source>
</evidence>
<comment type="catalytic activity">
    <reaction evidence="1">
        <text>ATP + protein L-histidine = ADP + protein N-phospho-L-histidine.</text>
        <dbReference type="EC" id="2.7.13.3"/>
    </reaction>
</comment>
<dbReference type="Pfam" id="PF07730">
    <property type="entry name" value="HisKA_3"/>
    <property type="match status" value="1"/>
</dbReference>
<evidence type="ECO:0000256" key="3">
    <source>
        <dbReference type="ARBA" id="ARBA00022553"/>
    </source>
</evidence>
<feature type="transmembrane region" description="Helical" evidence="9">
    <location>
        <begin position="96"/>
        <end position="122"/>
    </location>
</feature>
<gene>
    <name evidence="11" type="ORF">ACFFHU_08460</name>
</gene>
<feature type="domain" description="Signal transduction histidine kinase subgroup 3 dimerisation and phosphoacceptor" evidence="10">
    <location>
        <begin position="209"/>
        <end position="274"/>
    </location>
</feature>
<keyword evidence="9" id="KW-0812">Transmembrane</keyword>
<feature type="transmembrane region" description="Helical" evidence="9">
    <location>
        <begin position="71"/>
        <end position="89"/>
    </location>
</feature>
<feature type="transmembrane region" description="Helical" evidence="9">
    <location>
        <begin position="35"/>
        <end position="51"/>
    </location>
</feature>
<dbReference type="Proteomes" id="UP001589894">
    <property type="component" value="Unassembled WGS sequence"/>
</dbReference>
<dbReference type="Gene3D" id="3.30.565.10">
    <property type="entry name" value="Histidine kinase-like ATPase, C-terminal domain"/>
    <property type="match status" value="1"/>
</dbReference>
<evidence type="ECO:0000256" key="9">
    <source>
        <dbReference type="SAM" id="Phobius"/>
    </source>
</evidence>
<name>A0ABV6NTU2_9ACTN</name>
<proteinExistence type="predicted"/>
<evidence type="ECO:0000256" key="6">
    <source>
        <dbReference type="ARBA" id="ARBA00022777"/>
    </source>
</evidence>
<dbReference type="EC" id="2.7.13.3" evidence="2"/>
<accession>A0ABV6NTU2</accession>
<dbReference type="PANTHER" id="PTHR24421">
    <property type="entry name" value="NITRATE/NITRITE SENSOR PROTEIN NARX-RELATED"/>
    <property type="match status" value="1"/>
</dbReference>
<evidence type="ECO:0000313" key="12">
    <source>
        <dbReference type="Proteomes" id="UP001589894"/>
    </source>
</evidence>
<comment type="caution">
    <text evidence="11">The sequence shown here is derived from an EMBL/GenBank/DDBJ whole genome shotgun (WGS) entry which is preliminary data.</text>
</comment>
<keyword evidence="7" id="KW-0067">ATP-binding</keyword>
<sequence>MTSAAVPEYRWLLPGALRGSASESGPRTRRTTRDWIIDVLCFLLAAGWALWTLADASNPTPQLVRPLPEHWMTVLDVGLGLLLSAALWARRRWPVGLALATLPLGLFTAAGSVALLIIMFSVVVHRPFAVSGPLVAASLVTSFGYAWLRPDPQLPYWAAMVWGALFTGAAMAWGMFVRARRQLIVSLRERAHRAEAEQRLRIAQARHLERGRIAREMHDVLAHRISLLSLHAGALEFRPDAPSTEVARAAGVIRTSAHAALEDLREIIGVLRADGGSPDDAAPERPQPTLADVPALVEESRAAGMRVTVSESVREPAAVPAGVGRSAYRIVQEALTNARKHAPGAAVELRLAGGPATGLDVEVRNRWPVRSPEPAEAAAADPGLPGAGTGLVGIAERVSLAGGRLEHGRDAGGDFRLAAWLPWPE</sequence>
<evidence type="ECO:0000256" key="8">
    <source>
        <dbReference type="ARBA" id="ARBA00023012"/>
    </source>
</evidence>
<keyword evidence="4" id="KW-0808">Transferase</keyword>
<dbReference type="InterPro" id="IPR011712">
    <property type="entry name" value="Sig_transdc_His_kin_sub3_dim/P"/>
</dbReference>
<keyword evidence="8" id="KW-0902">Two-component regulatory system</keyword>
<dbReference type="CDD" id="cd16917">
    <property type="entry name" value="HATPase_UhpB-NarQ-NarX-like"/>
    <property type="match status" value="1"/>
</dbReference>
<keyword evidence="12" id="KW-1185">Reference proteome</keyword>
<feature type="transmembrane region" description="Helical" evidence="9">
    <location>
        <begin position="155"/>
        <end position="176"/>
    </location>
</feature>
<dbReference type="Gene3D" id="1.20.5.1930">
    <property type="match status" value="1"/>
</dbReference>
<evidence type="ECO:0000256" key="5">
    <source>
        <dbReference type="ARBA" id="ARBA00022741"/>
    </source>
</evidence>
<keyword evidence="9" id="KW-1133">Transmembrane helix</keyword>
<dbReference type="EMBL" id="JBHLUE010000004">
    <property type="protein sequence ID" value="MFC0564196.1"/>
    <property type="molecule type" value="Genomic_DNA"/>
</dbReference>
<protein>
    <recommendedName>
        <fullName evidence="2">histidine kinase</fullName>
        <ecNumber evidence="2">2.7.13.3</ecNumber>
    </recommendedName>
</protein>
<feature type="transmembrane region" description="Helical" evidence="9">
    <location>
        <begin position="128"/>
        <end position="148"/>
    </location>
</feature>
<keyword evidence="3" id="KW-0597">Phosphoprotein</keyword>
<dbReference type="InterPro" id="IPR050482">
    <property type="entry name" value="Sensor_HK_TwoCompSys"/>
</dbReference>
<evidence type="ECO:0000256" key="4">
    <source>
        <dbReference type="ARBA" id="ARBA00022679"/>
    </source>
</evidence>
<evidence type="ECO:0000256" key="1">
    <source>
        <dbReference type="ARBA" id="ARBA00000085"/>
    </source>
</evidence>
<reference evidence="11 12" key="1">
    <citation type="submission" date="2024-09" db="EMBL/GenBank/DDBJ databases">
        <authorList>
            <person name="Sun Q."/>
            <person name="Mori K."/>
        </authorList>
    </citation>
    <scope>NUCLEOTIDE SEQUENCE [LARGE SCALE GENOMIC DNA]</scope>
    <source>
        <strain evidence="11 12">TBRC 2205</strain>
    </source>
</reference>
<evidence type="ECO:0000256" key="2">
    <source>
        <dbReference type="ARBA" id="ARBA00012438"/>
    </source>
</evidence>